<dbReference type="AlphaFoldDB" id="L0ABN3"/>
<dbReference type="OrthoDB" id="17445at2157"/>
<dbReference type="RefSeq" id="WP_015232731.1">
    <property type="nucleotide sequence ID" value="NC_019791.1"/>
</dbReference>
<reference evidence="2" key="1">
    <citation type="submission" date="2012-03" db="EMBL/GenBank/DDBJ databases">
        <title>Complete genome of Caldisphaera lagunensis DSM 15908.</title>
        <authorList>
            <person name="Lucas S."/>
            <person name="Copeland A."/>
            <person name="Lapidus A."/>
            <person name="Glavina del Rio T."/>
            <person name="Dalin E."/>
            <person name="Tice H."/>
            <person name="Bruce D."/>
            <person name="Goodwin L."/>
            <person name="Pitluck S."/>
            <person name="Peters L."/>
            <person name="Mikhailova N."/>
            <person name="Teshima H."/>
            <person name="Kyrpides N."/>
            <person name="Mavromatis K."/>
            <person name="Ivanova N."/>
            <person name="Brettin T."/>
            <person name="Detter J.C."/>
            <person name="Han C."/>
            <person name="Larimer F."/>
            <person name="Land M."/>
            <person name="Hauser L."/>
            <person name="Markowitz V."/>
            <person name="Cheng J.-F."/>
            <person name="Hugenholtz P."/>
            <person name="Woyke T."/>
            <person name="Wu D."/>
            <person name="Spring S."/>
            <person name="Schroeder M."/>
            <person name="Brambilla E."/>
            <person name="Klenk H.-P."/>
            <person name="Eisen J.A."/>
        </authorList>
    </citation>
    <scope>NUCLEOTIDE SEQUENCE [LARGE SCALE GENOMIC DNA]</scope>
    <source>
        <strain evidence="2">DSM 15908 / JCM 11604 / IC-154</strain>
    </source>
</reference>
<dbReference type="Pfam" id="PF10049">
    <property type="entry name" value="DUF2283"/>
    <property type="match status" value="1"/>
</dbReference>
<dbReference type="InParanoid" id="L0ABN3"/>
<keyword evidence="2" id="KW-1185">Reference proteome</keyword>
<organism evidence="1 2">
    <name type="scientific">Caldisphaera lagunensis (strain DSM 15908 / JCM 11604 / ANMR 0165 / IC-154)</name>
    <dbReference type="NCBI Taxonomy" id="1056495"/>
    <lineage>
        <taxon>Archaea</taxon>
        <taxon>Thermoproteota</taxon>
        <taxon>Thermoprotei</taxon>
        <taxon>Acidilobales</taxon>
        <taxon>Caldisphaeraceae</taxon>
        <taxon>Caldisphaera</taxon>
    </lineage>
</organism>
<evidence type="ECO:0008006" key="3">
    <source>
        <dbReference type="Google" id="ProtNLM"/>
    </source>
</evidence>
<sequence>MERVEKVKNLIVEDPENIWMEYDKVGDTLYIGFSKDEEEETIMLENDMIINIKDNRLISLLIPNFKEKTNI</sequence>
<dbReference type="KEGG" id="clg:Calag_1112"/>
<gene>
    <name evidence="1" type="ordered locus">Calag_1112</name>
</gene>
<evidence type="ECO:0000313" key="2">
    <source>
        <dbReference type="Proteomes" id="UP000010469"/>
    </source>
</evidence>
<name>L0ABN3_CALLD</name>
<dbReference type="EMBL" id="CP003378">
    <property type="protein sequence ID" value="AFZ70834.1"/>
    <property type="molecule type" value="Genomic_DNA"/>
</dbReference>
<dbReference type="Proteomes" id="UP000010469">
    <property type="component" value="Chromosome"/>
</dbReference>
<dbReference type="InterPro" id="IPR019270">
    <property type="entry name" value="DUF2283"/>
</dbReference>
<accession>L0ABN3</accession>
<dbReference type="GeneID" id="14212372"/>
<protein>
    <recommendedName>
        <fullName evidence="3">DUF2283 domain-containing protein</fullName>
    </recommendedName>
</protein>
<evidence type="ECO:0000313" key="1">
    <source>
        <dbReference type="EMBL" id="AFZ70834.1"/>
    </source>
</evidence>
<dbReference type="HOGENOM" id="CLU_198701_0_0_2"/>
<dbReference type="eggNOG" id="arCOG04141">
    <property type="taxonomic scope" value="Archaea"/>
</dbReference>
<proteinExistence type="predicted"/>